<reference evidence="1" key="1">
    <citation type="submission" date="2024-09" db="EMBL/GenBank/DDBJ databases">
        <title>Black Yeasts Isolated from many extreme environments.</title>
        <authorList>
            <person name="Coleine C."/>
            <person name="Stajich J.E."/>
            <person name="Selbmann L."/>
        </authorList>
    </citation>
    <scope>NUCLEOTIDE SEQUENCE</scope>
    <source>
        <strain evidence="1">CCFEE 5737</strain>
    </source>
</reference>
<keyword evidence="2" id="KW-1185">Reference proteome</keyword>
<name>A0ACC3DBG3_9PEZI</name>
<comment type="caution">
    <text evidence="1">The sequence shown here is derived from an EMBL/GenBank/DDBJ whole genome shotgun (WGS) entry which is preliminary data.</text>
</comment>
<sequence>MATGGIANVINAVPFRFPGLYGIGCAFFLFNIALFFFNILMISARFYLYPSTFKGSFVHPTESLFIPAAIISFGTILINITQYGVTGGSARPWLECVMTFMYWFYCVLAIVFSCVIYLIMWSTQTFTISQMTPVWIFPAYPLLIAGPHAGNLAQKVSPEVALRIILGGWVIQGIGFMVSLMIYSAFLYRLMTQKLPQESLRPGMFISVGPSGFIIAAVILMGQNLPFVIPTDFMGPGTGVLAGKVSMIVANWIGLWLWGLALFWFVVSVGAHWNCIVPGKRRQKMDFAMTWYSFVFPNTALTTATFAVARALDGNRSINIVGCVMAVALVVTWVVVFGMMVRAVWLRQILWPQKQEDRDEGGWDEGKRSALRLERGKGVDSGRFWRGRSVERSLKGGRDGGGGGGDGGAKKEREEERNMDMEPDGQWQTAGTKGSRVR</sequence>
<evidence type="ECO:0000313" key="2">
    <source>
        <dbReference type="Proteomes" id="UP001186974"/>
    </source>
</evidence>
<accession>A0ACC3DBG3</accession>
<gene>
    <name evidence="1" type="ORF">LTS18_004972</name>
</gene>
<dbReference type="Proteomes" id="UP001186974">
    <property type="component" value="Unassembled WGS sequence"/>
</dbReference>
<proteinExistence type="predicted"/>
<organism evidence="1 2">
    <name type="scientific">Coniosporium uncinatum</name>
    <dbReference type="NCBI Taxonomy" id="93489"/>
    <lineage>
        <taxon>Eukaryota</taxon>
        <taxon>Fungi</taxon>
        <taxon>Dikarya</taxon>
        <taxon>Ascomycota</taxon>
        <taxon>Pezizomycotina</taxon>
        <taxon>Dothideomycetes</taxon>
        <taxon>Dothideomycetes incertae sedis</taxon>
        <taxon>Coniosporium</taxon>
    </lineage>
</organism>
<evidence type="ECO:0000313" key="1">
    <source>
        <dbReference type="EMBL" id="KAK3064678.1"/>
    </source>
</evidence>
<dbReference type="EMBL" id="JAWDJW010006451">
    <property type="protein sequence ID" value="KAK3064678.1"/>
    <property type="molecule type" value="Genomic_DNA"/>
</dbReference>
<protein>
    <submittedName>
        <fullName evidence="1">Uncharacterized protein</fullName>
    </submittedName>
</protein>